<evidence type="ECO:0000256" key="3">
    <source>
        <dbReference type="ARBA" id="ARBA00022679"/>
    </source>
</evidence>
<dbReference type="PRINTS" id="PR00300">
    <property type="entry name" value="CLPPROTEASEA"/>
</dbReference>
<dbReference type="InterPro" id="IPR048448">
    <property type="entry name" value="DnaX-like_C"/>
</dbReference>
<evidence type="ECO:0000313" key="14">
    <source>
        <dbReference type="EMBL" id="MBM7659072.1"/>
    </source>
</evidence>
<dbReference type="InterPro" id="IPR050238">
    <property type="entry name" value="DNA_Rep/Repair_Clamp_Loader"/>
</dbReference>
<keyword evidence="7" id="KW-0547">Nucleotide-binding</keyword>
<dbReference type="EC" id="2.7.7.7" evidence="2"/>
<dbReference type="GO" id="GO:0003887">
    <property type="term" value="F:DNA-directed DNA polymerase activity"/>
    <property type="evidence" value="ECO:0007669"/>
    <property type="project" value="UniProtKB-EC"/>
</dbReference>
<dbReference type="RefSeq" id="WP_205007619.1">
    <property type="nucleotide sequence ID" value="NZ_CBCRXA010000032.1"/>
</dbReference>
<protein>
    <recommendedName>
        <fullName evidence="2">DNA-directed DNA polymerase</fullName>
        <ecNumber evidence="2">2.7.7.7</ecNumber>
    </recommendedName>
</protein>
<dbReference type="CDD" id="cd00009">
    <property type="entry name" value="AAA"/>
    <property type="match status" value="1"/>
</dbReference>
<dbReference type="Gene3D" id="1.20.272.10">
    <property type="match status" value="1"/>
</dbReference>
<dbReference type="InterPro" id="IPR008921">
    <property type="entry name" value="DNA_pol3_clamp-load_cplx_C"/>
</dbReference>
<dbReference type="PANTHER" id="PTHR11669">
    <property type="entry name" value="REPLICATION FACTOR C / DNA POLYMERASE III GAMMA-TAU SUBUNIT"/>
    <property type="match status" value="1"/>
</dbReference>
<keyword evidence="10" id="KW-0239">DNA-directed DNA polymerase</keyword>
<proteinExistence type="inferred from homology"/>
<dbReference type="InterPro" id="IPR003593">
    <property type="entry name" value="AAA+_ATPase"/>
</dbReference>
<dbReference type="NCBIfam" id="NF004046">
    <property type="entry name" value="PRK05563.1"/>
    <property type="match status" value="1"/>
</dbReference>
<dbReference type="InterPro" id="IPR045085">
    <property type="entry name" value="HLD_clamp_pol_III_gamma_tau"/>
</dbReference>
<keyword evidence="6" id="KW-0479">Metal-binding</keyword>
<evidence type="ECO:0000256" key="10">
    <source>
        <dbReference type="ARBA" id="ARBA00022932"/>
    </source>
</evidence>
<accession>A0ABS2QB83</accession>
<comment type="similarity">
    <text evidence="1">Belongs to the DnaX/STICHEL family.</text>
</comment>
<dbReference type="InterPro" id="IPR027417">
    <property type="entry name" value="P-loop_NTPase"/>
</dbReference>
<keyword evidence="8" id="KW-0862">Zinc</keyword>
<organism evidence="14 15">
    <name type="scientific">Sporolactobacillus spathodeae</name>
    <dbReference type="NCBI Taxonomy" id="1465502"/>
    <lineage>
        <taxon>Bacteria</taxon>
        <taxon>Bacillati</taxon>
        <taxon>Bacillota</taxon>
        <taxon>Bacilli</taxon>
        <taxon>Bacillales</taxon>
        <taxon>Sporolactobacillaceae</taxon>
        <taxon>Sporolactobacillus</taxon>
    </lineage>
</organism>
<dbReference type="Pfam" id="PF22608">
    <property type="entry name" value="DNAX_ATPase_lid"/>
    <property type="match status" value="1"/>
</dbReference>
<keyword evidence="15" id="KW-1185">Reference proteome</keyword>
<evidence type="ECO:0000259" key="13">
    <source>
        <dbReference type="SMART" id="SM00382"/>
    </source>
</evidence>
<evidence type="ECO:0000256" key="1">
    <source>
        <dbReference type="ARBA" id="ARBA00006360"/>
    </source>
</evidence>
<dbReference type="SUPFAM" id="SSF48019">
    <property type="entry name" value="post-AAA+ oligomerization domain-like"/>
    <property type="match status" value="1"/>
</dbReference>
<evidence type="ECO:0000313" key="15">
    <source>
        <dbReference type="Proteomes" id="UP000823201"/>
    </source>
</evidence>
<gene>
    <name evidence="14" type="ORF">JOC27_002563</name>
</gene>
<dbReference type="SUPFAM" id="SSF52540">
    <property type="entry name" value="P-loop containing nucleoside triphosphate hydrolases"/>
    <property type="match status" value="1"/>
</dbReference>
<evidence type="ECO:0000256" key="5">
    <source>
        <dbReference type="ARBA" id="ARBA00022705"/>
    </source>
</evidence>
<keyword evidence="5" id="KW-0235">DNA replication</keyword>
<dbReference type="Proteomes" id="UP000823201">
    <property type="component" value="Unassembled WGS sequence"/>
</dbReference>
<dbReference type="InterPro" id="IPR022754">
    <property type="entry name" value="DNA_pol_III_gamma-3"/>
</dbReference>
<dbReference type="PANTHER" id="PTHR11669:SF0">
    <property type="entry name" value="PROTEIN STICHEL-LIKE 2"/>
    <property type="match status" value="1"/>
</dbReference>
<evidence type="ECO:0000256" key="9">
    <source>
        <dbReference type="ARBA" id="ARBA00022840"/>
    </source>
</evidence>
<dbReference type="Pfam" id="PF13177">
    <property type="entry name" value="DNA_pol3_delta2"/>
    <property type="match status" value="1"/>
</dbReference>
<sequence>MVYQALYRVYRPQTFHDIAGQQHITQTLENALMKQQFSHAYLFTGPRGTGKTSAAKILAKAINCEHAPVAEPCNECAACRGITNGSIADVIEIDAASNNGVDEIREIRDKVKYAPSEVRFKVYIIDEVHMLSTGAFNALLKTLEEPPEHVIFILATTEPQKIPLTIISRCQQFDFRRIPSSEVAARLQFVARDQHLDVDEEALQLIAKASEGGMRDALSTLDQTAAYSEGKITVQDVQDVTGMVSDQLIQELVEAIESADAARAISKTGALIDQGKDSLRLIEQLIFYYRDLLLYQTSPELEDVLSRPRVEEAFRSLAGQISANKIYQVIERLNQTFTEMRRTNHPRILLETSLVRLCRGERPATAATTDSSGAPPAAGAAIEQRIVDLEQQVKMLRENPVSSSEQRLSAEPPTTDYRHSARPKRSSGLKVPVNSINGVLLQATKTDLAELRSAWATVMAQIRVKNVAAHAWMLDSQPVASSPDGIVQAFKHEFHCQMVMENKNHILELVQDIVQEVTRKNKILYPVPEDEWVKIKKTFIERSKATEKDPQTQEKAEQEDLIVAEAEKLVGPDLIDIKD</sequence>
<dbReference type="Pfam" id="PF12169">
    <property type="entry name" value="DNA_pol3_gamma3"/>
    <property type="match status" value="1"/>
</dbReference>
<dbReference type="CDD" id="cd18137">
    <property type="entry name" value="HLD_clamp_pol_III_gamma_tau"/>
    <property type="match status" value="1"/>
</dbReference>
<dbReference type="InterPro" id="IPR012763">
    <property type="entry name" value="DNA_pol_III_sug/sutau_N"/>
</dbReference>
<evidence type="ECO:0000256" key="8">
    <source>
        <dbReference type="ARBA" id="ARBA00022833"/>
    </source>
</evidence>
<evidence type="ECO:0000256" key="6">
    <source>
        <dbReference type="ARBA" id="ARBA00022723"/>
    </source>
</evidence>
<keyword evidence="4 14" id="KW-0548">Nucleotidyltransferase</keyword>
<evidence type="ECO:0000256" key="2">
    <source>
        <dbReference type="ARBA" id="ARBA00012417"/>
    </source>
</evidence>
<dbReference type="EMBL" id="JAFBEV010000034">
    <property type="protein sequence ID" value="MBM7659072.1"/>
    <property type="molecule type" value="Genomic_DNA"/>
</dbReference>
<comment type="catalytic activity">
    <reaction evidence="11">
        <text>DNA(n) + a 2'-deoxyribonucleoside 5'-triphosphate = DNA(n+1) + diphosphate</text>
        <dbReference type="Rhea" id="RHEA:22508"/>
        <dbReference type="Rhea" id="RHEA-COMP:17339"/>
        <dbReference type="Rhea" id="RHEA-COMP:17340"/>
        <dbReference type="ChEBI" id="CHEBI:33019"/>
        <dbReference type="ChEBI" id="CHEBI:61560"/>
        <dbReference type="ChEBI" id="CHEBI:173112"/>
        <dbReference type="EC" id="2.7.7.7"/>
    </reaction>
</comment>
<dbReference type="Gene3D" id="3.40.50.300">
    <property type="entry name" value="P-loop containing nucleotide triphosphate hydrolases"/>
    <property type="match status" value="1"/>
</dbReference>
<evidence type="ECO:0000256" key="12">
    <source>
        <dbReference type="SAM" id="MobiDB-lite"/>
    </source>
</evidence>
<dbReference type="SMART" id="SM00382">
    <property type="entry name" value="AAA"/>
    <property type="match status" value="1"/>
</dbReference>
<evidence type="ECO:0000256" key="11">
    <source>
        <dbReference type="ARBA" id="ARBA00049244"/>
    </source>
</evidence>
<feature type="region of interest" description="Disordered" evidence="12">
    <location>
        <begin position="397"/>
        <end position="429"/>
    </location>
</feature>
<feature type="domain" description="AAA+ ATPase" evidence="13">
    <location>
        <begin position="37"/>
        <end position="179"/>
    </location>
</feature>
<reference evidence="14 15" key="1">
    <citation type="submission" date="2021-01" db="EMBL/GenBank/DDBJ databases">
        <title>Genomic Encyclopedia of Type Strains, Phase IV (KMG-IV): sequencing the most valuable type-strain genomes for metagenomic binning, comparative biology and taxonomic classification.</title>
        <authorList>
            <person name="Goeker M."/>
        </authorList>
    </citation>
    <scope>NUCLEOTIDE SEQUENCE [LARGE SCALE GENOMIC DNA]</scope>
    <source>
        <strain evidence="14 15">DSM 100968</strain>
    </source>
</reference>
<evidence type="ECO:0000256" key="4">
    <source>
        <dbReference type="ARBA" id="ARBA00022695"/>
    </source>
</evidence>
<comment type="caution">
    <text evidence="14">The sequence shown here is derived from an EMBL/GenBank/DDBJ whole genome shotgun (WGS) entry which is preliminary data.</text>
</comment>
<dbReference type="Pfam" id="PF20964">
    <property type="entry name" value="DnaX_C"/>
    <property type="match status" value="1"/>
</dbReference>
<dbReference type="InterPro" id="IPR001270">
    <property type="entry name" value="ClpA/B"/>
</dbReference>
<evidence type="ECO:0000256" key="7">
    <source>
        <dbReference type="ARBA" id="ARBA00022741"/>
    </source>
</evidence>
<dbReference type="NCBIfam" id="TIGR02397">
    <property type="entry name" value="dnaX_nterm"/>
    <property type="match status" value="1"/>
</dbReference>
<keyword evidence="9" id="KW-0067">ATP-binding</keyword>
<name>A0ABS2QB83_9BACL</name>
<keyword evidence="3 14" id="KW-0808">Transferase</keyword>
<dbReference type="Gene3D" id="1.10.8.60">
    <property type="match status" value="1"/>
</dbReference>